<organism evidence="5">
    <name type="scientific">Procambarus clarkii</name>
    <name type="common">Red swamp crayfish</name>
    <dbReference type="NCBI Taxonomy" id="6728"/>
    <lineage>
        <taxon>Eukaryota</taxon>
        <taxon>Metazoa</taxon>
        <taxon>Ecdysozoa</taxon>
        <taxon>Arthropoda</taxon>
        <taxon>Crustacea</taxon>
        <taxon>Multicrustacea</taxon>
        <taxon>Malacostraca</taxon>
        <taxon>Eumalacostraca</taxon>
        <taxon>Eucarida</taxon>
        <taxon>Decapoda</taxon>
        <taxon>Pleocyemata</taxon>
        <taxon>Astacidea</taxon>
        <taxon>Astacoidea</taxon>
        <taxon>Cambaridae</taxon>
        <taxon>Procambarus</taxon>
    </lineage>
</organism>
<dbReference type="GO" id="GO:0005504">
    <property type="term" value="F:fatty acid binding"/>
    <property type="evidence" value="ECO:0007669"/>
    <property type="project" value="UniProtKB-ARBA"/>
</dbReference>
<evidence type="ECO:0000256" key="2">
    <source>
        <dbReference type="ARBA" id="ARBA00023121"/>
    </source>
</evidence>
<proteinExistence type="evidence at transcript level"/>
<dbReference type="OrthoDB" id="354351at2759"/>
<dbReference type="InterPro" id="IPR012674">
    <property type="entry name" value="Calycin"/>
</dbReference>
<dbReference type="SUPFAM" id="SSF50814">
    <property type="entry name" value="Lipocalins"/>
    <property type="match status" value="1"/>
</dbReference>
<dbReference type="Pfam" id="PF00061">
    <property type="entry name" value="Lipocalin"/>
    <property type="match status" value="1"/>
</dbReference>
<evidence type="ECO:0000259" key="4">
    <source>
        <dbReference type="PROSITE" id="PS00214"/>
    </source>
</evidence>
<dbReference type="Gene3D" id="2.40.128.20">
    <property type="match status" value="1"/>
</dbReference>
<name>F1AQ56_PROCL</name>
<dbReference type="FunFam" id="2.40.128.20:FF:000001">
    <property type="entry name" value="Fatty acid-binding protein, adipocyte"/>
    <property type="match status" value="1"/>
</dbReference>
<comment type="similarity">
    <text evidence="1 3">Belongs to the calycin superfamily. Fatty-acid binding protein (FABP) family.</text>
</comment>
<dbReference type="InterPro" id="IPR031259">
    <property type="entry name" value="ILBP"/>
</dbReference>
<dbReference type="InterPro" id="IPR000566">
    <property type="entry name" value="Lipocln_cytosolic_FA-bd_dom"/>
</dbReference>
<dbReference type="PRINTS" id="PR00178">
    <property type="entry name" value="FATTYACIDBP"/>
</dbReference>
<protein>
    <submittedName>
        <fullName evidence="5">Fatty acid binding protein</fullName>
    </submittedName>
</protein>
<keyword evidence="2" id="KW-0446">Lipid-binding</keyword>
<dbReference type="PANTHER" id="PTHR11955">
    <property type="entry name" value="FATTY ACID BINDING PROTEIN"/>
    <property type="match status" value="1"/>
</dbReference>
<dbReference type="EMBL" id="GU937432">
    <property type="protein sequence ID" value="ADY80038.1"/>
    <property type="molecule type" value="mRNA"/>
</dbReference>
<dbReference type="PROSITE" id="PS00214">
    <property type="entry name" value="FABP"/>
    <property type="match status" value="1"/>
</dbReference>
<accession>F1AQ56</accession>
<evidence type="ECO:0000313" key="5">
    <source>
        <dbReference type="EMBL" id="ADY80038.1"/>
    </source>
</evidence>
<keyword evidence="3" id="KW-0813">Transport</keyword>
<evidence type="ECO:0000256" key="3">
    <source>
        <dbReference type="RuleBase" id="RU003696"/>
    </source>
</evidence>
<gene>
    <name evidence="5" type="primary">fabp</name>
</gene>
<reference evidence="5" key="1">
    <citation type="submission" date="2010-02" db="EMBL/GenBank/DDBJ databases">
        <title>Molecular cloning of fabp, bursicon and thymosin genes in the red swamp crayfish, Procambarus clarkii.</title>
        <authorList>
            <person name="Dong Z."/>
            <person name="Zhao Q."/>
        </authorList>
    </citation>
    <scope>NUCLEOTIDE SEQUENCE</scope>
</reference>
<evidence type="ECO:0000256" key="1">
    <source>
        <dbReference type="ARBA" id="ARBA00008390"/>
    </source>
</evidence>
<dbReference type="InterPro" id="IPR000463">
    <property type="entry name" value="Fatty_acid-bd"/>
</dbReference>
<dbReference type="AlphaFoldDB" id="F1AQ56"/>
<sequence length="136" mass="15515">MAKIAGKYKMESSENFDDFMKALGVGLVMRKMGNAATPTVEISLEDDVYTMKTTTTFKTTEVKFKLGEEFEETTADGRNVKSTITLEGNKMIHNQKGDEEKKEKSSVLTREFTETEMLMECKVDDIVCKRVYKRLD</sequence>
<feature type="domain" description="Cytosolic fatty-acid binding proteins" evidence="4">
    <location>
        <begin position="6"/>
        <end position="23"/>
    </location>
</feature>